<gene>
    <name evidence="4" type="ORF">AAAT05_00840</name>
</gene>
<dbReference type="PROSITE" id="PS51257">
    <property type="entry name" value="PROKAR_LIPOPROTEIN"/>
    <property type="match status" value="1"/>
</dbReference>
<dbReference type="EMBL" id="JBBNGS010000001">
    <property type="protein sequence ID" value="MEQ2636903.1"/>
    <property type="molecule type" value="Genomic_DNA"/>
</dbReference>
<keyword evidence="1" id="KW-0175">Coiled coil</keyword>
<comment type="caution">
    <text evidence="4">The sequence shown here is derived from an EMBL/GenBank/DDBJ whole genome shotgun (WGS) entry which is preliminary data.</text>
</comment>
<feature type="region of interest" description="Disordered" evidence="2">
    <location>
        <begin position="185"/>
        <end position="234"/>
    </location>
</feature>
<evidence type="ECO:0000256" key="2">
    <source>
        <dbReference type="SAM" id="MobiDB-lite"/>
    </source>
</evidence>
<dbReference type="Proteomes" id="UP001478817">
    <property type="component" value="Unassembled WGS sequence"/>
</dbReference>
<feature type="compositionally biased region" description="Polar residues" evidence="2">
    <location>
        <begin position="211"/>
        <end position="220"/>
    </location>
</feature>
<reference evidence="4 5" key="1">
    <citation type="submission" date="2024-04" db="EMBL/GenBank/DDBJ databases">
        <title>Human intestinal bacterial collection.</title>
        <authorList>
            <person name="Pauvert C."/>
            <person name="Hitch T.C.A."/>
            <person name="Clavel T."/>
        </authorList>
    </citation>
    <scope>NUCLEOTIDE SEQUENCE [LARGE SCALE GENOMIC DNA]</scope>
    <source>
        <strain evidence="4 5">CLA-AA-H197</strain>
    </source>
</reference>
<keyword evidence="5" id="KW-1185">Reference proteome</keyword>
<feature type="coiled-coil region" evidence="1">
    <location>
        <begin position="40"/>
        <end position="81"/>
    </location>
</feature>
<organism evidence="4 5">
    <name type="scientific">Paratractidigestivibacter faecalis</name>
    <dbReference type="NCBI Taxonomy" id="2292441"/>
    <lineage>
        <taxon>Bacteria</taxon>
        <taxon>Bacillati</taxon>
        <taxon>Actinomycetota</taxon>
        <taxon>Coriobacteriia</taxon>
        <taxon>Coriobacteriales</taxon>
        <taxon>Atopobiaceae</taxon>
        <taxon>Paratractidigestivibacter</taxon>
    </lineage>
</organism>
<feature type="compositionally biased region" description="Low complexity" evidence="2">
    <location>
        <begin position="185"/>
        <end position="209"/>
    </location>
</feature>
<accession>A0ABV1IDD7</accession>
<evidence type="ECO:0000256" key="1">
    <source>
        <dbReference type="SAM" id="Coils"/>
    </source>
</evidence>
<evidence type="ECO:0000313" key="4">
    <source>
        <dbReference type="EMBL" id="MEQ2636903.1"/>
    </source>
</evidence>
<evidence type="ECO:0000313" key="5">
    <source>
        <dbReference type="Proteomes" id="UP001478817"/>
    </source>
</evidence>
<proteinExistence type="predicted"/>
<sequence length="360" mass="38304">MTLTKTARGARLRGLAAASALTACALATLATPRTVLAASIDQIQQQIQETSTAYDEANARVESVQAQIDANEQRIAQIEELLPGKRAAAADSIRLLYKMQQGTGGLLDLLLSSEDFNSLIATIQYLDVIQSHNYDAVSELASLDAELQQTRSDLATQQAAAESDRQAASDALAAAKAARAELEQQMAEQAAAEEAERQAAIQKAQADAASGDSTFTTGSGEQAPVEVPAQPDPDPVDWQSQKDTFVAGWAARIDAYLAGSPLAGQGTTFAEAAWAYGVDPRFSPAISAVESSKGLYCFRSHNAWGWGSSSWNTWEDAIWDHVAGLASGYGGHLTYAAAQKYCPPNAARWYSSVLANMERI</sequence>
<dbReference type="Gene3D" id="6.10.250.3150">
    <property type="match status" value="1"/>
</dbReference>
<protein>
    <submittedName>
        <fullName evidence="4">Uncharacterized protein</fullName>
    </submittedName>
</protein>
<name>A0ABV1IDD7_9ACTN</name>
<feature type="signal peptide" evidence="3">
    <location>
        <begin position="1"/>
        <end position="37"/>
    </location>
</feature>
<keyword evidence="3" id="KW-0732">Signal</keyword>
<dbReference type="RefSeq" id="WP_349181251.1">
    <property type="nucleotide sequence ID" value="NZ_JBBNGS010000001.1"/>
</dbReference>
<feature type="chain" id="PRO_5046592743" evidence="3">
    <location>
        <begin position="38"/>
        <end position="360"/>
    </location>
</feature>
<evidence type="ECO:0000256" key="3">
    <source>
        <dbReference type="SAM" id="SignalP"/>
    </source>
</evidence>